<evidence type="ECO:0000256" key="2">
    <source>
        <dbReference type="ARBA" id="ARBA00009298"/>
    </source>
</evidence>
<evidence type="ECO:0000256" key="3">
    <source>
        <dbReference type="ARBA" id="ARBA00022475"/>
    </source>
</evidence>
<evidence type="ECO:0000256" key="5">
    <source>
        <dbReference type="ARBA" id="ARBA00022989"/>
    </source>
</evidence>
<dbReference type="GO" id="GO:0005886">
    <property type="term" value="C:plasma membrane"/>
    <property type="evidence" value="ECO:0007669"/>
    <property type="project" value="UniProtKB-SubCell"/>
</dbReference>
<dbReference type="RefSeq" id="WP_167080093.1">
    <property type="nucleotide sequence ID" value="NZ_BAAADC010000001.1"/>
</dbReference>
<comment type="subcellular location">
    <subcellularLocation>
        <location evidence="7">Cell inner membrane</location>
        <topology evidence="7">Multi-pass membrane protein</topology>
    </subcellularLocation>
    <subcellularLocation>
        <location evidence="1">Cell membrane</location>
        <topology evidence="1">Multi-pass membrane protein</topology>
    </subcellularLocation>
</comment>
<evidence type="ECO:0000256" key="1">
    <source>
        <dbReference type="ARBA" id="ARBA00004651"/>
    </source>
</evidence>
<evidence type="ECO:0000256" key="4">
    <source>
        <dbReference type="ARBA" id="ARBA00022692"/>
    </source>
</evidence>
<reference evidence="9 10" key="1">
    <citation type="submission" date="2020-03" db="EMBL/GenBank/DDBJ databases">
        <title>Genomic Encyclopedia of Type Strains, Phase IV (KMG-IV): sequencing the most valuable type-strain genomes for metagenomic binning, comparative biology and taxonomic classification.</title>
        <authorList>
            <person name="Goeker M."/>
        </authorList>
    </citation>
    <scope>NUCLEOTIDE SEQUENCE [LARGE SCALE GENOMIC DNA]</scope>
    <source>
        <strain evidence="9 10">DSM 19867</strain>
    </source>
</reference>
<dbReference type="AlphaFoldDB" id="A0A846MUN5"/>
<feature type="transmembrane region" description="Helical" evidence="7">
    <location>
        <begin position="31"/>
        <end position="50"/>
    </location>
</feature>
<evidence type="ECO:0000256" key="6">
    <source>
        <dbReference type="ARBA" id="ARBA00023136"/>
    </source>
</evidence>
<dbReference type="EMBL" id="JAASRM010000001">
    <property type="protein sequence ID" value="NIK86945.1"/>
    <property type="molecule type" value="Genomic_DNA"/>
</dbReference>
<keyword evidence="3" id="KW-1003">Cell membrane</keyword>
<dbReference type="Pfam" id="PF02308">
    <property type="entry name" value="MgtC"/>
    <property type="match status" value="1"/>
</dbReference>
<dbReference type="PANTHER" id="PTHR33778">
    <property type="entry name" value="PROTEIN MGTC"/>
    <property type="match status" value="1"/>
</dbReference>
<comment type="similarity">
    <text evidence="2 7">Belongs to the MgtC/SapB family.</text>
</comment>
<evidence type="ECO:0000313" key="9">
    <source>
        <dbReference type="EMBL" id="NIK86945.1"/>
    </source>
</evidence>
<sequence>MAWQEVLLRLGVAALIGFAIGLDRELHHKSAGVRTIALVSLGAAMAVMVLPARDGAADSRVLQGLVTGIGFLGGGVILRHEDHVKGLTTAAAVWIAAVLGAGAGLAAWPVLTIGAVLTLGLLVLARIAEKWVAHRKETRLTEGQ</sequence>
<accession>A0A846MUN5</accession>
<dbReference type="PRINTS" id="PR01837">
    <property type="entry name" value="MGTCSAPBPROT"/>
</dbReference>
<proteinExistence type="inferred from homology"/>
<comment type="caution">
    <text evidence="9">The sequence shown here is derived from an EMBL/GenBank/DDBJ whole genome shotgun (WGS) entry which is preliminary data.</text>
</comment>
<feature type="domain" description="MgtC/SapB/SrpB/YhiD N-terminal" evidence="8">
    <location>
        <begin position="10"/>
        <end position="130"/>
    </location>
</feature>
<keyword evidence="6 7" id="KW-0472">Membrane</keyword>
<evidence type="ECO:0000259" key="8">
    <source>
        <dbReference type="Pfam" id="PF02308"/>
    </source>
</evidence>
<evidence type="ECO:0000313" key="10">
    <source>
        <dbReference type="Proteomes" id="UP000570514"/>
    </source>
</evidence>
<keyword evidence="10" id="KW-1185">Reference proteome</keyword>
<keyword evidence="7" id="KW-0997">Cell inner membrane</keyword>
<gene>
    <name evidence="9" type="ORF">FHS83_000263</name>
</gene>
<dbReference type="Proteomes" id="UP000570514">
    <property type="component" value="Unassembled WGS sequence"/>
</dbReference>
<keyword evidence="4 7" id="KW-0812">Transmembrane</keyword>
<feature type="transmembrane region" description="Helical" evidence="7">
    <location>
        <begin position="62"/>
        <end position="80"/>
    </location>
</feature>
<organism evidence="9 10">
    <name type="scientific">Rhizomicrobium palustre</name>
    <dbReference type="NCBI Taxonomy" id="189966"/>
    <lineage>
        <taxon>Bacteria</taxon>
        <taxon>Pseudomonadati</taxon>
        <taxon>Pseudomonadota</taxon>
        <taxon>Alphaproteobacteria</taxon>
        <taxon>Micropepsales</taxon>
        <taxon>Micropepsaceae</taxon>
        <taxon>Rhizomicrobium</taxon>
    </lineage>
</organism>
<dbReference type="PANTHER" id="PTHR33778:SF1">
    <property type="entry name" value="MAGNESIUM TRANSPORTER YHID-RELATED"/>
    <property type="match status" value="1"/>
</dbReference>
<feature type="transmembrane region" description="Helical" evidence="7">
    <location>
        <begin position="92"/>
        <end position="125"/>
    </location>
</feature>
<evidence type="ECO:0000256" key="7">
    <source>
        <dbReference type="RuleBase" id="RU365041"/>
    </source>
</evidence>
<keyword evidence="5 7" id="KW-1133">Transmembrane helix</keyword>
<name>A0A846MUN5_9PROT</name>
<dbReference type="InterPro" id="IPR049177">
    <property type="entry name" value="MgtC_SapB_SrpB_YhiD_N"/>
</dbReference>
<protein>
    <recommendedName>
        <fullName evidence="7">Protein MgtC</fullName>
    </recommendedName>
</protein>
<dbReference type="InterPro" id="IPR003416">
    <property type="entry name" value="MgtC/SapB/SrpB/YhiD_fam"/>
</dbReference>